<dbReference type="AlphaFoldDB" id="A0A1V3X0B7"/>
<dbReference type="Pfam" id="PF12697">
    <property type="entry name" value="Abhydrolase_6"/>
    <property type="match status" value="1"/>
</dbReference>
<dbReference type="PANTHER" id="PTHR43329">
    <property type="entry name" value="EPOXIDE HYDROLASE"/>
    <property type="match status" value="1"/>
</dbReference>
<protein>
    <submittedName>
        <fullName evidence="2">Alpha/beta hydrolase fold family protein</fullName>
    </submittedName>
</protein>
<evidence type="ECO:0000313" key="2">
    <source>
        <dbReference type="EMBL" id="OOK72714.1"/>
    </source>
</evidence>
<dbReference type="EMBL" id="MVBN01000005">
    <property type="protein sequence ID" value="OOK72714.1"/>
    <property type="molecule type" value="Genomic_DNA"/>
</dbReference>
<keyword evidence="2" id="KW-0378">Hydrolase</keyword>
<dbReference type="GO" id="GO:0016787">
    <property type="term" value="F:hydrolase activity"/>
    <property type="evidence" value="ECO:0007669"/>
    <property type="project" value="UniProtKB-KW"/>
</dbReference>
<evidence type="ECO:0000259" key="1">
    <source>
        <dbReference type="Pfam" id="PF12697"/>
    </source>
</evidence>
<gene>
    <name evidence="2" type="ORF">BZL29_4946</name>
</gene>
<dbReference type="STRING" id="1768.B1T50_12510"/>
<accession>A0A1V3X0B7</accession>
<evidence type="ECO:0000313" key="3">
    <source>
        <dbReference type="Proteomes" id="UP000188532"/>
    </source>
</evidence>
<feature type="domain" description="AB hydrolase-1" evidence="1">
    <location>
        <begin position="7"/>
        <end position="134"/>
    </location>
</feature>
<dbReference type="InterPro" id="IPR000073">
    <property type="entry name" value="AB_hydrolase_1"/>
</dbReference>
<sequence>MIGGLRPPGDQGAALRMLAPGPEGFIDRLPEPDGLPDWISQDELDHYISEFTRTGFTGGLNWYRNFDRNWETTAELADVKIAVPSLFVAGTADPVLSFTRTDRASEVIAGPYREVLIDGAGHWLQQQRPDEVNAILLEFLEGVDW</sequence>
<dbReference type="Gene3D" id="3.40.50.1820">
    <property type="entry name" value="alpha/beta hydrolase"/>
    <property type="match status" value="1"/>
</dbReference>
<name>A0A1V3X0B7_MYCKA</name>
<proteinExistence type="predicted"/>
<reference evidence="2 3" key="1">
    <citation type="submission" date="2017-02" db="EMBL/GenBank/DDBJ databases">
        <title>Complete genome sequences of Mycobacterium kansasii strains isolated from rhesus macaques.</title>
        <authorList>
            <person name="Panda A."/>
            <person name="Nagaraj S."/>
            <person name="Zhao X."/>
            <person name="Tettelin H."/>
            <person name="Detolla L.J."/>
        </authorList>
    </citation>
    <scope>NUCLEOTIDE SEQUENCE [LARGE SCALE GENOMIC DNA]</scope>
    <source>
        <strain evidence="2 3">11-3469</strain>
    </source>
</reference>
<organism evidence="2 3">
    <name type="scientific">Mycobacterium kansasii</name>
    <dbReference type="NCBI Taxonomy" id="1768"/>
    <lineage>
        <taxon>Bacteria</taxon>
        <taxon>Bacillati</taxon>
        <taxon>Actinomycetota</taxon>
        <taxon>Actinomycetes</taxon>
        <taxon>Mycobacteriales</taxon>
        <taxon>Mycobacteriaceae</taxon>
        <taxon>Mycobacterium</taxon>
    </lineage>
</organism>
<comment type="caution">
    <text evidence="2">The sequence shown here is derived from an EMBL/GenBank/DDBJ whole genome shotgun (WGS) entry which is preliminary data.</text>
</comment>
<dbReference type="InterPro" id="IPR029058">
    <property type="entry name" value="AB_hydrolase_fold"/>
</dbReference>
<dbReference type="Proteomes" id="UP000188532">
    <property type="component" value="Unassembled WGS sequence"/>
</dbReference>
<dbReference type="SUPFAM" id="SSF53474">
    <property type="entry name" value="alpha/beta-Hydrolases"/>
    <property type="match status" value="1"/>
</dbReference>